<dbReference type="PANTHER" id="PTHR42734">
    <property type="entry name" value="METAL TRANSPORT SYSTEM ATP-BINDING PROTEIN TM_0124-RELATED"/>
    <property type="match status" value="1"/>
</dbReference>
<dbReference type="InterPro" id="IPR003439">
    <property type="entry name" value="ABC_transporter-like_ATP-bd"/>
</dbReference>
<dbReference type="InterPro" id="IPR027417">
    <property type="entry name" value="P-loop_NTPase"/>
</dbReference>
<dbReference type="Pfam" id="PF00005">
    <property type="entry name" value="ABC_tran"/>
    <property type="match status" value="1"/>
</dbReference>
<dbReference type="Proteomes" id="UP000636888">
    <property type="component" value="Unassembled WGS sequence"/>
</dbReference>
<accession>A0A8J7INF6</accession>
<evidence type="ECO:0000256" key="3">
    <source>
        <dbReference type="ARBA" id="ARBA00022741"/>
    </source>
</evidence>
<comment type="caution">
    <text evidence="6">The sequence shown here is derived from an EMBL/GenBank/DDBJ whole genome shotgun (WGS) entry which is preliminary data.</text>
</comment>
<dbReference type="PANTHER" id="PTHR42734:SF17">
    <property type="entry name" value="METAL TRANSPORT SYSTEM ATP-BINDING PROTEIN TM_0124-RELATED"/>
    <property type="match status" value="1"/>
</dbReference>
<keyword evidence="4 6" id="KW-0067">ATP-binding</keyword>
<dbReference type="CDD" id="cd03235">
    <property type="entry name" value="ABC_Metallic_Cations"/>
    <property type="match status" value="1"/>
</dbReference>
<dbReference type="SUPFAM" id="SSF52540">
    <property type="entry name" value="P-loop containing nucleoside triphosphate hydrolases"/>
    <property type="match status" value="1"/>
</dbReference>
<protein>
    <submittedName>
        <fullName evidence="6">Metal ABC transporter ATP-binding protein</fullName>
    </submittedName>
</protein>
<dbReference type="EMBL" id="JAEMHM010000006">
    <property type="protein sequence ID" value="MBJ6724728.1"/>
    <property type="molecule type" value="Genomic_DNA"/>
</dbReference>
<dbReference type="GO" id="GO:0005524">
    <property type="term" value="F:ATP binding"/>
    <property type="evidence" value="ECO:0007669"/>
    <property type="project" value="UniProtKB-KW"/>
</dbReference>
<dbReference type="Gene3D" id="3.40.50.300">
    <property type="entry name" value="P-loop containing nucleotide triphosphate hydrolases"/>
    <property type="match status" value="1"/>
</dbReference>
<evidence type="ECO:0000313" key="6">
    <source>
        <dbReference type="EMBL" id="MBJ6724728.1"/>
    </source>
</evidence>
<evidence type="ECO:0000256" key="1">
    <source>
        <dbReference type="ARBA" id="ARBA00005417"/>
    </source>
</evidence>
<dbReference type="RefSeq" id="WP_199383620.1">
    <property type="nucleotide sequence ID" value="NZ_JAEMHM010000006.1"/>
</dbReference>
<organism evidence="6 7">
    <name type="scientific">Geomesophilobacter sediminis</name>
    <dbReference type="NCBI Taxonomy" id="2798584"/>
    <lineage>
        <taxon>Bacteria</taxon>
        <taxon>Pseudomonadati</taxon>
        <taxon>Thermodesulfobacteriota</taxon>
        <taxon>Desulfuromonadia</taxon>
        <taxon>Geobacterales</taxon>
        <taxon>Geobacteraceae</taxon>
        <taxon>Geomesophilobacter</taxon>
    </lineage>
</organism>
<feature type="domain" description="ABC transporter" evidence="5">
    <location>
        <begin position="5"/>
        <end position="241"/>
    </location>
</feature>
<keyword evidence="7" id="KW-1185">Reference proteome</keyword>
<evidence type="ECO:0000313" key="7">
    <source>
        <dbReference type="Proteomes" id="UP000636888"/>
    </source>
</evidence>
<keyword evidence="2" id="KW-0813">Transport</keyword>
<comment type="similarity">
    <text evidence="1">Belongs to the ABC transporter superfamily.</text>
</comment>
<dbReference type="AlphaFoldDB" id="A0A8J7INF6"/>
<dbReference type="GO" id="GO:0016887">
    <property type="term" value="F:ATP hydrolysis activity"/>
    <property type="evidence" value="ECO:0007669"/>
    <property type="project" value="InterPro"/>
</dbReference>
<dbReference type="FunFam" id="3.40.50.300:FF:000134">
    <property type="entry name" value="Iron-enterobactin ABC transporter ATP-binding protein"/>
    <property type="match status" value="1"/>
</dbReference>
<proteinExistence type="inferred from homology"/>
<reference evidence="6" key="1">
    <citation type="submission" date="2020-12" db="EMBL/GenBank/DDBJ databases">
        <title>Geomonas sp. Red875, isolated from river sediment.</title>
        <authorList>
            <person name="Xu Z."/>
            <person name="Zhang Z."/>
            <person name="Masuda Y."/>
            <person name="Itoh H."/>
            <person name="Senoo K."/>
        </authorList>
    </citation>
    <scope>NUCLEOTIDE SEQUENCE</scope>
    <source>
        <strain evidence="6">Red875</strain>
    </source>
</reference>
<keyword evidence="3" id="KW-0547">Nucleotide-binding</keyword>
<gene>
    <name evidence="6" type="ORF">JFN93_08425</name>
</gene>
<dbReference type="InterPro" id="IPR003593">
    <property type="entry name" value="AAA+_ATPase"/>
</dbReference>
<dbReference type="PROSITE" id="PS50893">
    <property type="entry name" value="ABC_TRANSPORTER_2"/>
    <property type="match status" value="1"/>
</dbReference>
<sequence length="249" mass="27804">MSPALKISGLTAGYHGTEALRDVSFQLDRGQYLGIVGPNGSGKSTLIKVILGLVPARGGEITILGTPRERFRSWDRIGYLPQGLQFFNPHFPATVDEVVRLGRLAGKRFPKRFTAEDATAVNRTLEWMGIADIRSKMIGDLSGGLRQRVLLARALVNDPELLVMDEPTTALDPETRETFYQLIYEMNQKHKATVLLVTHDTATIGKYASHLLYLDKRVIFFGDFDAFCNSTDMTEFFGAHGQHLVCHRH</sequence>
<evidence type="ECO:0000259" key="5">
    <source>
        <dbReference type="PROSITE" id="PS50893"/>
    </source>
</evidence>
<evidence type="ECO:0000256" key="2">
    <source>
        <dbReference type="ARBA" id="ARBA00022448"/>
    </source>
</evidence>
<name>A0A8J7INF6_9BACT</name>
<dbReference type="InterPro" id="IPR050153">
    <property type="entry name" value="Metal_Ion_Import_ABC"/>
</dbReference>
<evidence type="ECO:0000256" key="4">
    <source>
        <dbReference type="ARBA" id="ARBA00022840"/>
    </source>
</evidence>
<dbReference type="SMART" id="SM00382">
    <property type="entry name" value="AAA"/>
    <property type="match status" value="1"/>
</dbReference>